<gene>
    <name evidence="2" type="ORF">MKW98_005655</name>
</gene>
<dbReference type="Proteomes" id="UP001202328">
    <property type="component" value="Unassembled WGS sequence"/>
</dbReference>
<evidence type="ECO:0000313" key="3">
    <source>
        <dbReference type="Proteomes" id="UP001202328"/>
    </source>
</evidence>
<accession>A0AAD4STU6</accession>
<proteinExistence type="predicted"/>
<name>A0AAD4STU6_9MAGN</name>
<organism evidence="2 3">
    <name type="scientific">Papaver atlanticum</name>
    <dbReference type="NCBI Taxonomy" id="357466"/>
    <lineage>
        <taxon>Eukaryota</taxon>
        <taxon>Viridiplantae</taxon>
        <taxon>Streptophyta</taxon>
        <taxon>Embryophyta</taxon>
        <taxon>Tracheophyta</taxon>
        <taxon>Spermatophyta</taxon>
        <taxon>Magnoliopsida</taxon>
        <taxon>Ranunculales</taxon>
        <taxon>Papaveraceae</taxon>
        <taxon>Papaveroideae</taxon>
        <taxon>Papaver</taxon>
    </lineage>
</organism>
<keyword evidence="3" id="KW-1185">Reference proteome</keyword>
<feature type="non-terminal residue" evidence="2">
    <location>
        <position position="52"/>
    </location>
</feature>
<evidence type="ECO:0000313" key="2">
    <source>
        <dbReference type="EMBL" id="KAI3920829.1"/>
    </source>
</evidence>
<sequence>MEVSIDNVKNRLKTWKESYAAMSYLLNRSGFGRHPTNNTLTTPDSVWKDFLK</sequence>
<evidence type="ECO:0000259" key="1">
    <source>
        <dbReference type="Pfam" id="PF12776"/>
    </source>
</evidence>
<protein>
    <recommendedName>
        <fullName evidence="1">Myb/SANT-like domain-containing protein</fullName>
    </recommendedName>
</protein>
<dbReference type="EMBL" id="JAJJMB010008785">
    <property type="protein sequence ID" value="KAI3920829.1"/>
    <property type="molecule type" value="Genomic_DNA"/>
</dbReference>
<comment type="caution">
    <text evidence="2">The sequence shown here is derived from an EMBL/GenBank/DDBJ whole genome shotgun (WGS) entry which is preliminary data.</text>
</comment>
<dbReference type="InterPro" id="IPR024752">
    <property type="entry name" value="Myb/SANT-like_dom"/>
</dbReference>
<feature type="domain" description="Myb/SANT-like" evidence="1">
    <location>
        <begin position="5"/>
        <end position="49"/>
    </location>
</feature>
<dbReference type="Pfam" id="PF12776">
    <property type="entry name" value="Myb_DNA-bind_3"/>
    <property type="match status" value="1"/>
</dbReference>
<reference evidence="2" key="1">
    <citation type="submission" date="2022-04" db="EMBL/GenBank/DDBJ databases">
        <title>A functionally conserved STORR gene fusion in Papaver species that diverged 16.8 million years ago.</title>
        <authorList>
            <person name="Catania T."/>
        </authorList>
    </citation>
    <scope>NUCLEOTIDE SEQUENCE</scope>
    <source>
        <strain evidence="2">S-188037</strain>
    </source>
</reference>
<dbReference type="AlphaFoldDB" id="A0AAD4STU6"/>